<dbReference type="CDD" id="cd01300">
    <property type="entry name" value="YtcJ_like"/>
    <property type="match status" value="1"/>
</dbReference>
<dbReference type="InterPro" id="IPR011059">
    <property type="entry name" value="Metal-dep_hydrolase_composite"/>
</dbReference>
<dbReference type="STRING" id="504798.SAMN05421871_1122"/>
<accession>A0A1H0VGI0</accession>
<organism evidence="2 3">
    <name type="scientific">Actinokineospora alba</name>
    <dbReference type="NCBI Taxonomy" id="504798"/>
    <lineage>
        <taxon>Bacteria</taxon>
        <taxon>Bacillati</taxon>
        <taxon>Actinomycetota</taxon>
        <taxon>Actinomycetes</taxon>
        <taxon>Pseudonocardiales</taxon>
        <taxon>Pseudonocardiaceae</taxon>
        <taxon>Actinokineospora</taxon>
    </lineage>
</organism>
<dbReference type="Proteomes" id="UP000199651">
    <property type="component" value="Unassembled WGS sequence"/>
</dbReference>
<dbReference type="PANTHER" id="PTHR22642:SF2">
    <property type="entry name" value="PROTEIN LONG AFTER FAR-RED 3"/>
    <property type="match status" value="1"/>
</dbReference>
<dbReference type="InterPro" id="IPR032466">
    <property type="entry name" value="Metal_Hydrolase"/>
</dbReference>
<dbReference type="Gene3D" id="3.20.20.140">
    <property type="entry name" value="Metal-dependent hydrolases"/>
    <property type="match status" value="1"/>
</dbReference>
<keyword evidence="3" id="KW-1185">Reference proteome</keyword>
<dbReference type="EMBL" id="FNJB01000014">
    <property type="protein sequence ID" value="SDP77443.1"/>
    <property type="molecule type" value="Genomic_DNA"/>
</dbReference>
<dbReference type="SUPFAM" id="SSF51556">
    <property type="entry name" value="Metallo-dependent hydrolases"/>
    <property type="match status" value="1"/>
</dbReference>
<sequence length="516" mass="54513">MILDVKLVRGRILTMDPDHPAAHTVGVWRGRIVGLDDDVAGLPARRTVDLDGATVLPGFVDAHTHLTWAGRARRTIDVSGCRTAGQVLDALRGAAGEGWIEGSGYDRRALDRPVTAADLDTVSADRNIYVQDVSGHACVVNSAVLTQLPGIVSDGWLTETDQSAARALRLPYSLDEICEDLRHSARQVLSEGITTCAEAGVGAGLLASSPVEVAAYQRADLPIRVQLMVSADVLRPVGAHVDDGITRSIDLGLRSGFGGDRLSIGALKVWTDGGMMARTAALTEPYVGTDNTGVLLDERAAILDGHAAGWQLAVHAIGDRAVDFALDTIAEAQSRAPRPDARHRIEHCGLVRPDQLTRIAELGLIPVLQPTFLWAYGDDYSAIMGPQRAPWMYRGRSFLDHGITIAGSSDRPVADGAPLRAIEFMVERKSVNGGHIGAGEEITVDEAIAAYTLGGAYACGLEAELGSITPGKLADLTVLADDPRTAAHISAVEVLATVVGGDFAFGRWAETPGAAC</sequence>
<dbReference type="GO" id="GO:0016810">
    <property type="term" value="F:hydrolase activity, acting on carbon-nitrogen (but not peptide) bonds"/>
    <property type="evidence" value="ECO:0007669"/>
    <property type="project" value="InterPro"/>
</dbReference>
<dbReference type="AlphaFoldDB" id="A0A1H0VGI0"/>
<evidence type="ECO:0000313" key="2">
    <source>
        <dbReference type="EMBL" id="SDP77443.1"/>
    </source>
</evidence>
<evidence type="ECO:0000313" key="3">
    <source>
        <dbReference type="Proteomes" id="UP000199651"/>
    </source>
</evidence>
<reference evidence="3" key="1">
    <citation type="submission" date="2016-10" db="EMBL/GenBank/DDBJ databases">
        <authorList>
            <person name="Varghese N."/>
            <person name="Submissions S."/>
        </authorList>
    </citation>
    <scope>NUCLEOTIDE SEQUENCE [LARGE SCALE GENOMIC DNA]</scope>
    <source>
        <strain evidence="3">IBRC-M 10655</strain>
    </source>
</reference>
<name>A0A1H0VGI0_9PSEU</name>
<dbReference type="PANTHER" id="PTHR22642">
    <property type="entry name" value="IMIDAZOLONEPROPIONASE"/>
    <property type="match status" value="1"/>
</dbReference>
<dbReference type="SUPFAM" id="SSF51338">
    <property type="entry name" value="Composite domain of metallo-dependent hydrolases"/>
    <property type="match status" value="1"/>
</dbReference>
<protein>
    <recommendedName>
        <fullName evidence="1">Amidohydrolase 3 domain-containing protein</fullName>
    </recommendedName>
</protein>
<dbReference type="Gene3D" id="3.10.310.70">
    <property type="match status" value="1"/>
</dbReference>
<evidence type="ECO:0000259" key="1">
    <source>
        <dbReference type="Pfam" id="PF07969"/>
    </source>
</evidence>
<dbReference type="Gene3D" id="2.30.40.10">
    <property type="entry name" value="Urease, subunit C, domain 1"/>
    <property type="match status" value="1"/>
</dbReference>
<proteinExistence type="predicted"/>
<dbReference type="Pfam" id="PF07969">
    <property type="entry name" value="Amidohydro_3"/>
    <property type="match status" value="1"/>
</dbReference>
<dbReference type="InterPro" id="IPR033932">
    <property type="entry name" value="YtcJ-like"/>
</dbReference>
<dbReference type="RefSeq" id="WP_228770232.1">
    <property type="nucleotide sequence ID" value="NZ_FNDV01000012.1"/>
</dbReference>
<dbReference type="InterPro" id="IPR013108">
    <property type="entry name" value="Amidohydro_3"/>
</dbReference>
<feature type="domain" description="Amidohydrolase 3" evidence="1">
    <location>
        <begin position="46"/>
        <end position="502"/>
    </location>
</feature>
<gene>
    <name evidence="2" type="ORF">SAMN05192558_1142</name>
</gene>